<dbReference type="SUPFAM" id="SSF51735">
    <property type="entry name" value="NAD(P)-binding Rossmann-fold domains"/>
    <property type="match status" value="1"/>
</dbReference>
<dbReference type="STRING" id="1666912.Ga0058931_0162"/>
<comment type="pathway">
    <text evidence="3 10">Carbohydrate metabolism; galactose metabolism.</text>
</comment>
<evidence type="ECO:0000256" key="3">
    <source>
        <dbReference type="ARBA" id="ARBA00004947"/>
    </source>
</evidence>
<evidence type="ECO:0000256" key="10">
    <source>
        <dbReference type="RuleBase" id="RU366046"/>
    </source>
</evidence>
<dbReference type="AlphaFoldDB" id="A0A0P7WT29"/>
<protein>
    <recommendedName>
        <fullName evidence="6 10">UDP-glucose 4-epimerase</fullName>
        <ecNumber evidence="5 10">5.1.3.2</ecNumber>
    </recommendedName>
</protein>
<evidence type="ECO:0000313" key="13">
    <source>
        <dbReference type="EMBL" id="KPP93975.1"/>
    </source>
</evidence>
<dbReference type="EC" id="5.1.3.2" evidence="5 10"/>
<evidence type="ECO:0000256" key="6">
    <source>
        <dbReference type="ARBA" id="ARBA00018569"/>
    </source>
</evidence>
<comment type="caution">
    <text evidence="13">The sequence shown here is derived from an EMBL/GenBank/DDBJ whole genome shotgun (WGS) entry which is preliminary data.</text>
</comment>
<comment type="cofactor">
    <cofactor evidence="2 10">
        <name>NAD(+)</name>
        <dbReference type="ChEBI" id="CHEBI:57540"/>
    </cofactor>
</comment>
<evidence type="ECO:0000256" key="5">
    <source>
        <dbReference type="ARBA" id="ARBA00013189"/>
    </source>
</evidence>
<evidence type="ECO:0000313" key="14">
    <source>
        <dbReference type="Proteomes" id="UP000050413"/>
    </source>
</evidence>
<evidence type="ECO:0000256" key="2">
    <source>
        <dbReference type="ARBA" id="ARBA00001911"/>
    </source>
</evidence>
<gene>
    <name evidence="13" type="primary">galE</name>
    <name evidence="12" type="ORF">Ga0058931_0162</name>
    <name evidence="13" type="ORF">HLUCCA05_12405</name>
</gene>
<keyword evidence="7 10" id="KW-0520">NAD</keyword>
<reference evidence="12 15" key="2">
    <citation type="submission" date="2016-01" db="EMBL/GenBank/DDBJ databases">
        <authorList>
            <person name="Varghese N."/>
        </authorList>
    </citation>
    <scope>NUCLEOTIDE SEQUENCE [LARGE SCALE GENOMIC DNA]</scope>
    <source>
        <strain evidence="12 15">HL-91</strain>
    </source>
</reference>
<dbReference type="PANTHER" id="PTHR43725:SF53">
    <property type="entry name" value="UDP-ARABINOSE 4-EPIMERASE 1"/>
    <property type="match status" value="1"/>
</dbReference>
<evidence type="ECO:0000313" key="12">
    <source>
        <dbReference type="EMBL" id="CUX79479.1"/>
    </source>
</evidence>
<dbReference type="CDD" id="cd05247">
    <property type="entry name" value="UDP_G4E_1_SDR_e"/>
    <property type="match status" value="1"/>
</dbReference>
<keyword evidence="9 10" id="KW-0119">Carbohydrate metabolism</keyword>
<reference evidence="13 14" key="1">
    <citation type="submission" date="2015-09" db="EMBL/GenBank/DDBJ databases">
        <title>Identification and resolution of microdiversity through metagenomic sequencing of parallel consortia.</title>
        <authorList>
            <person name="Nelson W.C."/>
            <person name="Romine M.F."/>
            <person name="Lindemann S.R."/>
        </authorList>
    </citation>
    <scope>NUCLEOTIDE SEQUENCE [LARGE SCALE GENOMIC DNA]</scope>
    <source>
        <strain evidence="13">HL-91</strain>
    </source>
</reference>
<dbReference type="Gene3D" id="3.40.50.720">
    <property type="entry name" value="NAD(P)-binding Rossmann-like Domain"/>
    <property type="match status" value="1"/>
</dbReference>
<dbReference type="GO" id="GO:0033499">
    <property type="term" value="P:galactose catabolic process via UDP-galactose, Leloir pathway"/>
    <property type="evidence" value="ECO:0007669"/>
    <property type="project" value="TreeGrafter"/>
</dbReference>
<dbReference type="InterPro" id="IPR005886">
    <property type="entry name" value="UDP_G4E"/>
</dbReference>
<evidence type="ECO:0000259" key="11">
    <source>
        <dbReference type="Pfam" id="PF01370"/>
    </source>
</evidence>
<dbReference type="Pfam" id="PF01370">
    <property type="entry name" value="Epimerase"/>
    <property type="match status" value="1"/>
</dbReference>
<sequence>MTGTLDTTSPNRVVLVTGGAGYIGSHACKLLAQQGFTPVTFDSLTTGWAQAVKFGPLVQADLLDRAALDAAFAEYQPCAVMHFAALSQVGEATRDPGLYWRNNVCGSLNLIEAMTAAGCRNIVFSSTCATYGDQDGVVLDEDSPQRPLNAYGASKLAVEGILRDFGVSHGLNSVIFRYFNVAGADPEAEVGEWHQPETHLIPVMIEAVAGARPALTIHGNDYPTHDGTCIRDYVHVMDLARAHVLGLDWLLNARGSRVFNLGTGVGFSVAEVIAQCRAGTGHRVPHSFGPRRAGDAAALVSGSRRAVEELGWTQERSSLKLMIEDAWRWYKLGGYSG</sequence>
<dbReference type="InterPro" id="IPR001509">
    <property type="entry name" value="Epimerase_deHydtase"/>
</dbReference>
<accession>A0A0P7WT29</accession>
<dbReference type="PATRIC" id="fig|1666912.4.peg.36"/>
<comment type="similarity">
    <text evidence="4 10">Belongs to the NAD(P)-dependent epimerase/dehydratase family.</text>
</comment>
<dbReference type="PANTHER" id="PTHR43725">
    <property type="entry name" value="UDP-GLUCOSE 4-EPIMERASE"/>
    <property type="match status" value="1"/>
</dbReference>
<keyword evidence="8 10" id="KW-0413">Isomerase</keyword>
<evidence type="ECO:0000256" key="8">
    <source>
        <dbReference type="ARBA" id="ARBA00023235"/>
    </source>
</evidence>
<comment type="subunit">
    <text evidence="10">Homodimer.</text>
</comment>
<organism evidence="13 14">
    <name type="scientific">Roseibaca calidilacus</name>
    <dbReference type="NCBI Taxonomy" id="1666912"/>
    <lineage>
        <taxon>Bacteria</taxon>
        <taxon>Pseudomonadati</taxon>
        <taxon>Pseudomonadota</taxon>
        <taxon>Alphaproteobacteria</taxon>
        <taxon>Rhodobacterales</taxon>
        <taxon>Paracoccaceae</taxon>
        <taxon>Roseinatronobacter</taxon>
    </lineage>
</organism>
<dbReference type="EMBL" id="FBYC01000001">
    <property type="protein sequence ID" value="CUX79479.1"/>
    <property type="molecule type" value="Genomic_DNA"/>
</dbReference>
<dbReference type="EMBL" id="LJSG01000007">
    <property type="protein sequence ID" value="KPP93975.1"/>
    <property type="molecule type" value="Genomic_DNA"/>
</dbReference>
<evidence type="ECO:0000256" key="9">
    <source>
        <dbReference type="ARBA" id="ARBA00023277"/>
    </source>
</evidence>
<name>A0A0P7WT29_9RHOB</name>
<evidence type="ECO:0000256" key="7">
    <source>
        <dbReference type="ARBA" id="ARBA00023027"/>
    </source>
</evidence>
<dbReference type="Gene3D" id="3.90.25.10">
    <property type="entry name" value="UDP-galactose 4-epimerase, domain 1"/>
    <property type="match status" value="1"/>
</dbReference>
<dbReference type="UniPathway" id="UPA00214"/>
<dbReference type="RefSeq" id="WP_072244279.1">
    <property type="nucleotide sequence ID" value="NZ_FBYC01000001.1"/>
</dbReference>
<dbReference type="OrthoDB" id="9801785at2"/>
<evidence type="ECO:0000256" key="1">
    <source>
        <dbReference type="ARBA" id="ARBA00000083"/>
    </source>
</evidence>
<proteinExistence type="inferred from homology"/>
<keyword evidence="15" id="KW-1185">Reference proteome</keyword>
<feature type="domain" description="NAD-dependent epimerase/dehydratase" evidence="11">
    <location>
        <begin position="14"/>
        <end position="262"/>
    </location>
</feature>
<dbReference type="GO" id="GO:0003978">
    <property type="term" value="F:UDP-glucose 4-epimerase activity"/>
    <property type="evidence" value="ECO:0007669"/>
    <property type="project" value="UniProtKB-UniRule"/>
</dbReference>
<evidence type="ECO:0000313" key="15">
    <source>
        <dbReference type="Proteomes" id="UP000182045"/>
    </source>
</evidence>
<dbReference type="NCBIfam" id="TIGR01179">
    <property type="entry name" value="galE"/>
    <property type="match status" value="1"/>
</dbReference>
<dbReference type="Proteomes" id="UP000182045">
    <property type="component" value="Unassembled WGS sequence"/>
</dbReference>
<dbReference type="Proteomes" id="UP000050413">
    <property type="component" value="Unassembled WGS sequence"/>
</dbReference>
<dbReference type="InterPro" id="IPR036291">
    <property type="entry name" value="NAD(P)-bd_dom_sf"/>
</dbReference>
<comment type="catalytic activity">
    <reaction evidence="1 10">
        <text>UDP-alpha-D-glucose = UDP-alpha-D-galactose</text>
        <dbReference type="Rhea" id="RHEA:22168"/>
        <dbReference type="ChEBI" id="CHEBI:58885"/>
        <dbReference type="ChEBI" id="CHEBI:66914"/>
        <dbReference type="EC" id="5.1.3.2"/>
    </reaction>
</comment>
<evidence type="ECO:0000256" key="4">
    <source>
        <dbReference type="ARBA" id="ARBA00007637"/>
    </source>
</evidence>